<dbReference type="InterPro" id="IPR011250">
    <property type="entry name" value="OMP/PagP_B-barrel"/>
</dbReference>
<accession>A0A1M5S2J4</accession>
<organism evidence="7 8">
    <name type="scientific">Winogradskyella jejuensis</name>
    <dbReference type="NCBI Taxonomy" id="1089305"/>
    <lineage>
        <taxon>Bacteria</taxon>
        <taxon>Pseudomonadati</taxon>
        <taxon>Bacteroidota</taxon>
        <taxon>Flavobacteriia</taxon>
        <taxon>Flavobacteriales</taxon>
        <taxon>Flavobacteriaceae</taxon>
        <taxon>Winogradskyella</taxon>
    </lineage>
</organism>
<evidence type="ECO:0000256" key="2">
    <source>
        <dbReference type="ARBA" id="ARBA00022729"/>
    </source>
</evidence>
<dbReference type="Gene3D" id="3.40.50.10610">
    <property type="entry name" value="ABC-type transport auxiliary lipoprotein component"/>
    <property type="match status" value="2"/>
</dbReference>
<feature type="region of interest" description="Disordered" evidence="6">
    <location>
        <begin position="478"/>
        <end position="510"/>
    </location>
</feature>
<keyword evidence="4" id="KW-0564">Palmitate</keyword>
<dbReference type="Pfam" id="PF03783">
    <property type="entry name" value="CsgG"/>
    <property type="match status" value="1"/>
</dbReference>
<dbReference type="SUPFAM" id="SSF56925">
    <property type="entry name" value="OMPA-like"/>
    <property type="match status" value="1"/>
</dbReference>
<protein>
    <submittedName>
        <fullName evidence="7">Curli production assembly/transport component CsgG</fullName>
    </submittedName>
</protein>
<evidence type="ECO:0000256" key="1">
    <source>
        <dbReference type="ARBA" id="ARBA00022475"/>
    </source>
</evidence>
<proteinExistence type="predicted"/>
<evidence type="ECO:0000256" key="6">
    <source>
        <dbReference type="SAM" id="MobiDB-lite"/>
    </source>
</evidence>
<name>A0A1M5S2J4_9FLAO</name>
<keyword evidence="8" id="KW-1185">Reference proteome</keyword>
<keyword evidence="3" id="KW-0472">Membrane</keyword>
<gene>
    <name evidence="7" type="ORF">SAMN05444148_1756</name>
</gene>
<dbReference type="AlphaFoldDB" id="A0A1M5S2J4"/>
<sequence>MFSCGTYFNQPVTQERARLGEDTRVSKLLSSLPTPQQPVVVGVYNFRDQTGQFKPTENGSTFSTAVTQGSTAILLKALEDSNWFIATERENLNNLLNERQIIKSTREEYSKLNGTAPQRLRPLLFAGILLEGGIVSYDTNIVTGGLGARYFGIGGSTEYRQDRVTIYLRAVSTSTGEILKTVYVSKTILSQSLDASYFRFVSFQRLLEAETGFTRNEPVQLAITEAVEKAVHSLIVEGISDELWFAEEGEDESVNQLLQEYYEEKSLSKSTKLYDRQYRDRRGKSAINLSAGTSLIDGDLPDSKPEIFGRIGYKRYLNDYLNINATINQFKLRNEGNLNEAFTSLDFNAEFTILPYDNLTPFIYSGMGANGRNDLDDIDLKFQYGAGLEYLVSDQIGINLFAEHNVTFSDELDGFVSGKRDDYYFRFGLGLNFYLSPPTYERTQKRRLRKLEEKELKLLRDSNRRNLKNTNKLEFENTSISKKQARRKLRELRRANKKAKKDNPNNGDTN</sequence>
<dbReference type="InterPro" id="IPR005534">
    <property type="entry name" value="Curli_assmbl/transp-comp_CsgG"/>
</dbReference>
<dbReference type="EMBL" id="FQWS01000002">
    <property type="protein sequence ID" value="SHH32739.1"/>
    <property type="molecule type" value="Genomic_DNA"/>
</dbReference>
<dbReference type="PANTHER" id="PTHR41164">
    <property type="entry name" value="CURLI PRODUCTION ASSEMBLY/TRANSPORT COMPONENT CSGG"/>
    <property type="match status" value="1"/>
</dbReference>
<evidence type="ECO:0000313" key="7">
    <source>
        <dbReference type="EMBL" id="SHH32739.1"/>
    </source>
</evidence>
<evidence type="ECO:0000256" key="4">
    <source>
        <dbReference type="ARBA" id="ARBA00023139"/>
    </source>
</evidence>
<reference evidence="8" key="1">
    <citation type="submission" date="2016-11" db="EMBL/GenBank/DDBJ databases">
        <authorList>
            <person name="Varghese N."/>
            <person name="Submissions S."/>
        </authorList>
    </citation>
    <scope>NUCLEOTIDE SEQUENCE [LARGE SCALE GENOMIC DNA]</scope>
    <source>
        <strain evidence="8">DSM 25330</strain>
    </source>
</reference>
<dbReference type="Proteomes" id="UP000184522">
    <property type="component" value="Unassembled WGS sequence"/>
</dbReference>
<evidence type="ECO:0000256" key="3">
    <source>
        <dbReference type="ARBA" id="ARBA00023136"/>
    </source>
</evidence>
<keyword evidence="1" id="KW-1003">Cell membrane</keyword>
<evidence type="ECO:0000256" key="5">
    <source>
        <dbReference type="ARBA" id="ARBA00023288"/>
    </source>
</evidence>
<dbReference type="STRING" id="1089305.SAMN05444148_1756"/>
<feature type="compositionally biased region" description="Basic residues" evidence="6">
    <location>
        <begin position="483"/>
        <end position="500"/>
    </location>
</feature>
<evidence type="ECO:0000313" key="8">
    <source>
        <dbReference type="Proteomes" id="UP000184522"/>
    </source>
</evidence>
<dbReference type="PANTHER" id="PTHR41164:SF1">
    <property type="entry name" value="CURLI PRODUCTION ASSEMBLY_TRANSPORT COMPONENT CSGG"/>
    <property type="match status" value="1"/>
</dbReference>
<dbReference type="GO" id="GO:0030288">
    <property type="term" value="C:outer membrane-bounded periplasmic space"/>
    <property type="evidence" value="ECO:0007669"/>
    <property type="project" value="InterPro"/>
</dbReference>
<keyword evidence="5" id="KW-0449">Lipoprotein</keyword>
<keyword evidence="2" id="KW-0732">Signal</keyword>
<dbReference type="Gene3D" id="2.40.160.20">
    <property type="match status" value="1"/>
</dbReference>